<keyword evidence="6" id="KW-0460">Magnesium</keyword>
<evidence type="ECO:0000256" key="1">
    <source>
        <dbReference type="ARBA" id="ARBA00001946"/>
    </source>
</evidence>
<keyword evidence="5 8" id="KW-0378">Hydrolase</keyword>
<dbReference type="AlphaFoldDB" id="A0A6J4NS20"/>
<comment type="catalytic activity">
    <reaction evidence="7">
        <text>(2R)-O-phospho-3-sulfolactate + H2O = (2R)-3-sulfolactate + phosphate</text>
        <dbReference type="Rhea" id="RHEA:23416"/>
        <dbReference type="ChEBI" id="CHEBI:15377"/>
        <dbReference type="ChEBI" id="CHEBI:15597"/>
        <dbReference type="ChEBI" id="CHEBI:43474"/>
        <dbReference type="ChEBI" id="CHEBI:58738"/>
        <dbReference type="EC" id="3.1.3.71"/>
    </reaction>
</comment>
<dbReference type="InterPro" id="IPR005238">
    <property type="entry name" value="ComB-like"/>
</dbReference>
<gene>
    <name evidence="8" type="ORF">AVDCRST_MAG64-1526</name>
</gene>
<evidence type="ECO:0000256" key="7">
    <source>
        <dbReference type="ARBA" id="ARBA00033711"/>
    </source>
</evidence>
<dbReference type="PANTHER" id="PTHR37311">
    <property type="entry name" value="2-PHOSPHOSULFOLACTATE PHOSPHATASE-RELATED"/>
    <property type="match status" value="1"/>
</dbReference>
<evidence type="ECO:0000256" key="5">
    <source>
        <dbReference type="ARBA" id="ARBA00022801"/>
    </source>
</evidence>
<dbReference type="GO" id="GO:0050532">
    <property type="term" value="F:2-phosphosulfolactate phosphatase activity"/>
    <property type="evidence" value="ECO:0007669"/>
    <property type="project" value="UniProtKB-EC"/>
</dbReference>
<dbReference type="GO" id="GO:0000287">
    <property type="term" value="F:magnesium ion binding"/>
    <property type="evidence" value="ECO:0007669"/>
    <property type="project" value="InterPro"/>
</dbReference>
<accession>A0A6J4NS20</accession>
<reference evidence="8" key="1">
    <citation type="submission" date="2020-02" db="EMBL/GenBank/DDBJ databases">
        <authorList>
            <person name="Meier V. D."/>
        </authorList>
    </citation>
    <scope>NUCLEOTIDE SEQUENCE</scope>
    <source>
        <strain evidence="8">AVDCRST_MAG64</strain>
    </source>
</reference>
<name>A0A6J4NS20_9BACT</name>
<evidence type="ECO:0000256" key="6">
    <source>
        <dbReference type="ARBA" id="ARBA00022842"/>
    </source>
</evidence>
<protein>
    <recommendedName>
        <fullName evidence="4">Probable 2-phosphosulfolactate phosphatase</fullName>
        <ecNumber evidence="3">3.1.3.71</ecNumber>
    </recommendedName>
</protein>
<evidence type="ECO:0000256" key="4">
    <source>
        <dbReference type="ARBA" id="ARBA00021948"/>
    </source>
</evidence>
<dbReference type="EMBL" id="CADCUQ010000323">
    <property type="protein sequence ID" value="CAA9395676.1"/>
    <property type="molecule type" value="Genomic_DNA"/>
</dbReference>
<dbReference type="Gene3D" id="3.90.1560.10">
    <property type="entry name" value="ComB-like"/>
    <property type="match status" value="1"/>
</dbReference>
<organism evidence="8">
    <name type="scientific">uncultured Phycisphaerae bacterium</name>
    <dbReference type="NCBI Taxonomy" id="904963"/>
    <lineage>
        <taxon>Bacteria</taxon>
        <taxon>Pseudomonadati</taxon>
        <taxon>Planctomycetota</taxon>
        <taxon>Phycisphaerae</taxon>
        <taxon>environmental samples</taxon>
    </lineage>
</organism>
<evidence type="ECO:0000256" key="2">
    <source>
        <dbReference type="ARBA" id="ARBA00009997"/>
    </source>
</evidence>
<dbReference type="SUPFAM" id="SSF142823">
    <property type="entry name" value="ComB-like"/>
    <property type="match status" value="1"/>
</dbReference>
<evidence type="ECO:0000313" key="8">
    <source>
        <dbReference type="EMBL" id="CAA9395676.1"/>
    </source>
</evidence>
<evidence type="ECO:0000256" key="3">
    <source>
        <dbReference type="ARBA" id="ARBA00012953"/>
    </source>
</evidence>
<comment type="cofactor">
    <cofactor evidence="1">
        <name>Mg(2+)</name>
        <dbReference type="ChEBI" id="CHEBI:18420"/>
    </cofactor>
</comment>
<dbReference type="GO" id="GO:0050545">
    <property type="term" value="F:sulfopyruvate decarboxylase activity"/>
    <property type="evidence" value="ECO:0007669"/>
    <property type="project" value="TreeGrafter"/>
</dbReference>
<dbReference type="Pfam" id="PF04029">
    <property type="entry name" value="2-ph_phosp"/>
    <property type="match status" value="1"/>
</dbReference>
<dbReference type="EC" id="3.1.3.71" evidence="3"/>
<comment type="similarity">
    <text evidence="2">Belongs to the ComB family.</text>
</comment>
<dbReference type="PANTHER" id="PTHR37311:SF1">
    <property type="entry name" value="2-PHOSPHOSULFOLACTATE PHOSPHATASE-RELATED"/>
    <property type="match status" value="1"/>
</dbReference>
<dbReference type="InterPro" id="IPR036702">
    <property type="entry name" value="ComB-like_sf"/>
</dbReference>
<proteinExistence type="inferred from homology"/>
<sequence>MIVDVVLLPRDLPPLAGTGATVIVFDVLRATTSIAAALAAGVGEIHVFAGTALARGAARVRDGVLLCGEEQCLPPPGFDLGNSPGAFDPARHAGRTVFMSTTNGTRAILAARGAARILTGALVNATAAARAARDAGGDVILLCAGTNGQPAAEDVIGAGAVLHALRPGGPVRLASDAAWMAEQLFLARRDDLPNALRDSHGGRNVAAAGLDPDIDFAARLDALDVVGHVHPGDPPVIRAARKG</sequence>